<dbReference type="InterPro" id="IPR007621">
    <property type="entry name" value="TPM_dom"/>
</dbReference>
<dbReference type="Gene3D" id="3.10.310.50">
    <property type="match status" value="1"/>
</dbReference>
<dbReference type="PANTHER" id="PTHR30373">
    <property type="entry name" value="UPF0603 PROTEIN YGCG"/>
    <property type="match status" value="1"/>
</dbReference>
<dbReference type="RefSeq" id="WP_279571653.1">
    <property type="nucleotide sequence ID" value="NZ_LWID01000001.1"/>
</dbReference>
<dbReference type="Proteomes" id="UP001155500">
    <property type="component" value="Unassembled WGS sequence"/>
</dbReference>
<organism evidence="2 3">
    <name type="scientific">Volucribacter amazonae</name>
    <dbReference type="NCBI Taxonomy" id="256731"/>
    <lineage>
        <taxon>Bacteria</taxon>
        <taxon>Pseudomonadati</taxon>
        <taxon>Pseudomonadota</taxon>
        <taxon>Gammaproteobacteria</taxon>
        <taxon>Pasteurellales</taxon>
        <taxon>Pasteurellaceae</taxon>
        <taxon>Volucribacter</taxon>
    </lineage>
</organism>
<accession>A0A9X4PBF8</accession>
<gene>
    <name evidence="2" type="ORF">A6A20_00565</name>
</gene>
<reference evidence="2" key="1">
    <citation type="submission" date="2016-03" db="EMBL/GenBank/DDBJ databases">
        <title>Co-evolution between Pasteurellaceae and their hosts.</title>
        <authorList>
            <person name="Hansen M.J."/>
            <person name="Bojesen A.M."/>
            <person name="Planet P."/>
        </authorList>
    </citation>
    <scope>NUCLEOTIDE SEQUENCE</scope>
    <source>
        <strain evidence="2">146/S8/89</strain>
    </source>
</reference>
<dbReference type="EMBL" id="LWID01000001">
    <property type="protein sequence ID" value="MDG6894154.1"/>
    <property type="molecule type" value="Genomic_DNA"/>
</dbReference>
<evidence type="ECO:0000259" key="1">
    <source>
        <dbReference type="Pfam" id="PF04536"/>
    </source>
</evidence>
<comment type="caution">
    <text evidence="2">The sequence shown here is derived from an EMBL/GenBank/DDBJ whole genome shotgun (WGS) entry which is preliminary data.</text>
</comment>
<keyword evidence="3" id="KW-1185">Reference proteome</keyword>
<name>A0A9X4PBF8_9PAST</name>
<proteinExistence type="predicted"/>
<dbReference type="PANTHER" id="PTHR30373:SF8">
    <property type="entry name" value="BLL7265 PROTEIN"/>
    <property type="match status" value="1"/>
</dbReference>
<sequence length="147" mass="16963">MPLFRKAIPIDKQSIEQKISEIEQQTSAELRVYVERKMVKNNAVLDRTLALFEQLNMQNTLQRNGVLIYVAFDDHLCGVLGDKGIHQYVGNGFWQQVNQQMIEHFKQQQYTQGIICALEVIGTELAKYFPIQPDDVNELPNEVIIND</sequence>
<evidence type="ECO:0000313" key="2">
    <source>
        <dbReference type="EMBL" id="MDG6894154.1"/>
    </source>
</evidence>
<feature type="domain" description="TPM" evidence="1">
    <location>
        <begin position="11"/>
        <end position="122"/>
    </location>
</feature>
<dbReference type="Pfam" id="PF04536">
    <property type="entry name" value="TPM_phosphatase"/>
    <property type="match status" value="1"/>
</dbReference>
<dbReference type="AlphaFoldDB" id="A0A9X4PBF8"/>
<protein>
    <recommendedName>
        <fullName evidence="1">TPM domain-containing protein</fullName>
    </recommendedName>
</protein>
<evidence type="ECO:0000313" key="3">
    <source>
        <dbReference type="Proteomes" id="UP001155500"/>
    </source>
</evidence>